<dbReference type="SUPFAM" id="SSF56529">
    <property type="entry name" value="FAH"/>
    <property type="match status" value="1"/>
</dbReference>
<dbReference type="RefSeq" id="WP_167923057.1">
    <property type="nucleotide sequence ID" value="NZ_JAATVY010000001.1"/>
</dbReference>
<evidence type="ECO:0000259" key="2">
    <source>
        <dbReference type="Pfam" id="PF01557"/>
    </source>
</evidence>
<evidence type="ECO:0000259" key="3">
    <source>
        <dbReference type="Pfam" id="PF10370"/>
    </source>
</evidence>
<feature type="domain" description="Fumarylacetoacetase-like C-terminal" evidence="2">
    <location>
        <begin position="63"/>
        <end position="267"/>
    </location>
</feature>
<dbReference type="InterPro" id="IPR011234">
    <property type="entry name" value="Fumarylacetoacetase-like_C"/>
</dbReference>
<dbReference type="InterPro" id="IPR018833">
    <property type="entry name" value="Rv2993c-like_N"/>
</dbReference>
<dbReference type="PANTHER" id="PTHR11820:SF7">
    <property type="entry name" value="ACYLPYRUVASE FAHD1, MITOCHONDRIAL"/>
    <property type="match status" value="1"/>
</dbReference>
<dbReference type="EMBL" id="JAATVY010000001">
    <property type="protein sequence ID" value="NJC68140.1"/>
    <property type="molecule type" value="Genomic_DNA"/>
</dbReference>
<dbReference type="Pfam" id="PF10370">
    <property type="entry name" value="Rv2993c-like_N"/>
    <property type="match status" value="1"/>
</dbReference>
<name>A0ABX0XRT7_9ACTN</name>
<dbReference type="Proteomes" id="UP000722989">
    <property type="component" value="Unassembled WGS sequence"/>
</dbReference>
<dbReference type="InterPro" id="IPR036663">
    <property type="entry name" value="Fumarylacetoacetase_C_sf"/>
</dbReference>
<proteinExistence type="predicted"/>
<keyword evidence="1" id="KW-0479">Metal-binding</keyword>
<evidence type="ECO:0000313" key="4">
    <source>
        <dbReference type="EMBL" id="NJC68140.1"/>
    </source>
</evidence>
<keyword evidence="4" id="KW-0378">Hydrolase</keyword>
<comment type="caution">
    <text evidence="4">The sequence shown here is derived from an EMBL/GenBank/DDBJ whole genome shotgun (WGS) entry which is preliminary data.</text>
</comment>
<dbReference type="Gene3D" id="3.90.850.10">
    <property type="entry name" value="Fumarylacetoacetase-like, C-terminal domain"/>
    <property type="match status" value="1"/>
</dbReference>
<reference evidence="4 5" key="1">
    <citation type="submission" date="2020-03" db="EMBL/GenBank/DDBJ databases">
        <title>WGS of the type strain of Planosporangium spp.</title>
        <authorList>
            <person name="Thawai C."/>
        </authorList>
    </citation>
    <scope>NUCLEOTIDE SEQUENCE [LARGE SCALE GENOMIC DNA]</scope>
    <source>
        <strain evidence="4 5">TBRC 5610</strain>
    </source>
</reference>
<dbReference type="Gene3D" id="2.30.30.370">
    <property type="entry name" value="FAH"/>
    <property type="match status" value="1"/>
</dbReference>
<gene>
    <name evidence="4" type="ORF">HC031_00170</name>
</gene>
<protein>
    <submittedName>
        <fullName evidence="4">Fumarylacetoacetate hydrolase family protein</fullName>
    </submittedName>
</protein>
<keyword evidence="5" id="KW-1185">Reference proteome</keyword>
<evidence type="ECO:0000256" key="1">
    <source>
        <dbReference type="ARBA" id="ARBA00022723"/>
    </source>
</evidence>
<evidence type="ECO:0000313" key="5">
    <source>
        <dbReference type="Proteomes" id="UP000722989"/>
    </source>
</evidence>
<feature type="domain" description="Rv2993c-like N-terminal" evidence="3">
    <location>
        <begin position="1"/>
        <end position="58"/>
    </location>
</feature>
<dbReference type="Pfam" id="PF01557">
    <property type="entry name" value="FAA_hydrolase"/>
    <property type="match status" value="1"/>
</dbReference>
<accession>A0ABX0XRT7</accession>
<dbReference type="PANTHER" id="PTHR11820">
    <property type="entry name" value="ACYLPYRUVASE"/>
    <property type="match status" value="1"/>
</dbReference>
<dbReference type="GO" id="GO:0016787">
    <property type="term" value="F:hydrolase activity"/>
    <property type="evidence" value="ECO:0007669"/>
    <property type="project" value="UniProtKB-KW"/>
</dbReference>
<sequence>MRIARFAHAGGMSFGVVEGEPEAGAEGLTVAQIEGHPFGEIRFTGERWALADVRLLSPILPSKVVAIGRNYAEHAAEMGSEVPAEPLMFLKPSTSVIGPDDVVRLPPQSKQVEHEAELAVVIGPPGARRADKAAAAKAIFGYTCANDVTARDLQRSDVQFTRAKGFDSFCPLGPWIVTGIDAADLEVRCEVLPANAPAGTEAEVRQLGSTRDMIFDPVTLVSYVSHVMTLLPGDVLLTGTPAGVGPMVEGDTVSVRIAQVGTLTNRVLALE</sequence>
<organism evidence="4 5">
    <name type="scientific">Planosporangium thailandense</name>
    <dbReference type="NCBI Taxonomy" id="765197"/>
    <lineage>
        <taxon>Bacteria</taxon>
        <taxon>Bacillati</taxon>
        <taxon>Actinomycetota</taxon>
        <taxon>Actinomycetes</taxon>
        <taxon>Micromonosporales</taxon>
        <taxon>Micromonosporaceae</taxon>
        <taxon>Planosporangium</taxon>
    </lineage>
</organism>